<sequence length="149" mass="17337">MYCFTDHITNQVRIAQKVQSELCKMEMKEFVRFSFSEGPERTLDTVKIAIPPSYRTDGKSSVLHFPKGLLQPWHPLGIHQVKIKSHFKLHQSVKIKDGHALKGMLDTPRSRRQNVKMHLKIKQDIPAEGMSRIVDRLNQKLNHCKIQTR</sequence>
<dbReference type="EMBL" id="QREG01000003">
    <property type="protein sequence ID" value="REE01727.1"/>
    <property type="molecule type" value="Genomic_DNA"/>
</dbReference>
<protein>
    <submittedName>
        <fullName evidence="1">Uncharacterized protein</fullName>
    </submittedName>
</protein>
<comment type="caution">
    <text evidence="1">The sequence shown here is derived from an EMBL/GenBank/DDBJ whole genome shotgun (WGS) entry which is preliminary data.</text>
</comment>
<organism evidence="1 2">
    <name type="scientific">Marinoscillum furvescens DSM 4134</name>
    <dbReference type="NCBI Taxonomy" id="1122208"/>
    <lineage>
        <taxon>Bacteria</taxon>
        <taxon>Pseudomonadati</taxon>
        <taxon>Bacteroidota</taxon>
        <taxon>Cytophagia</taxon>
        <taxon>Cytophagales</taxon>
        <taxon>Reichenbachiellaceae</taxon>
        <taxon>Marinoscillum</taxon>
    </lineage>
</organism>
<accession>A0A3D9L6E3</accession>
<keyword evidence="2" id="KW-1185">Reference proteome</keyword>
<name>A0A3D9L6E3_MARFU</name>
<evidence type="ECO:0000313" key="2">
    <source>
        <dbReference type="Proteomes" id="UP000256779"/>
    </source>
</evidence>
<reference evidence="1 2" key="1">
    <citation type="submission" date="2018-07" db="EMBL/GenBank/DDBJ databases">
        <title>Genomic Encyclopedia of Type Strains, Phase IV (KMG-IV): sequencing the most valuable type-strain genomes for metagenomic binning, comparative biology and taxonomic classification.</title>
        <authorList>
            <person name="Goeker M."/>
        </authorList>
    </citation>
    <scope>NUCLEOTIDE SEQUENCE [LARGE SCALE GENOMIC DNA]</scope>
    <source>
        <strain evidence="1 2">DSM 4134</strain>
    </source>
</reference>
<dbReference type="RefSeq" id="WP_147302852.1">
    <property type="nucleotide sequence ID" value="NZ_QREG01000003.1"/>
</dbReference>
<evidence type="ECO:0000313" key="1">
    <source>
        <dbReference type="EMBL" id="REE01727.1"/>
    </source>
</evidence>
<gene>
    <name evidence="1" type="ORF">C7460_103244</name>
</gene>
<dbReference type="Proteomes" id="UP000256779">
    <property type="component" value="Unassembled WGS sequence"/>
</dbReference>
<proteinExistence type="predicted"/>
<dbReference type="AlphaFoldDB" id="A0A3D9L6E3"/>